<dbReference type="InterPro" id="IPR036236">
    <property type="entry name" value="Znf_C2H2_sf"/>
</dbReference>
<evidence type="ECO:0000256" key="5">
    <source>
        <dbReference type="ARBA" id="ARBA00023163"/>
    </source>
</evidence>
<dbReference type="GO" id="GO:0003677">
    <property type="term" value="F:DNA binding"/>
    <property type="evidence" value="ECO:0007669"/>
    <property type="project" value="InterPro"/>
</dbReference>
<protein>
    <recommendedName>
        <fullName evidence="13">Zn(2)-C6 fungal-type domain-containing protein</fullName>
    </recommendedName>
</protein>
<evidence type="ECO:0008006" key="13">
    <source>
        <dbReference type="Google" id="ProtNLM"/>
    </source>
</evidence>
<evidence type="ECO:0000256" key="1">
    <source>
        <dbReference type="ARBA" id="ARBA00022723"/>
    </source>
</evidence>
<feature type="compositionally biased region" description="Polar residues" evidence="8">
    <location>
        <begin position="153"/>
        <end position="167"/>
    </location>
</feature>
<dbReference type="EMBL" id="KZ613968">
    <property type="protein sequence ID" value="PMD30322.1"/>
    <property type="molecule type" value="Genomic_DNA"/>
</dbReference>
<name>A0A2J6QVP1_HYAVF</name>
<dbReference type="PROSITE" id="PS50157">
    <property type="entry name" value="ZINC_FINGER_C2H2_2"/>
    <property type="match status" value="2"/>
</dbReference>
<sequence>MSTLPESSTDASSWLICNICQKRFSRLEHRIRHEETHAGEKPYKCNYCGRTFARKDSAKRHENAHETFSTPQPVSSVTLRGSCSACNRSRIRCSGGEPCTSCTAKNLVCIYEIRKRKRTIYEQTEQMRNSMSSGEEIASHDDPSSARLLPTGESASGLSQIGSTEAISPSLGDLPAEQRGPDHAPRTSGLALAVDTYEDRTNVPSSFSHALSIGETSTQELDPRLLTLMETNWLPFDQSTASDLAPSMRDNHRTPQPSHGFDASSLNTAAEDGFNANYLILMGNEDAFSRNDRVSALIASMRTGLPGLSSTLIENDLLRDGLEERRLVSLYSDGAGARTSQSDRRILERQESHAIHGEIFDHSGNSAPSWISILQAKLRKEQPHMHFSVPDDVWKEAHSRVSREWSDARFSPPLLDHRDILLDKGTLEYFIQQYFGNFHTVYPFLDRSLLCIPVWGWSLCLVAAAIGARYLCISEVTLFGDSLCSLLHEILFKELAFGHIEDSLPYIQARVLTAIGLCHSCQSSFMNCGYNAAALVFNSCLRLRLLEEDDRIGAFQPDQDVEQVWIAWRFRETRRRTGFFIYVTDCILAFMTQTPPRLPLKLLKLTVPSADDLWEADTCHKWFKCRGKSDDSNCTALDFNDEEQSRSQIQDVLRKVWTDLRPPRSLTDFGTTNLIHILLRRVWDAPWYIDNPKDPWSQYQPHENIGPVGYPAVIPKFSKWRNGTCDCLDVLHWEALSFSAKAGGLEGPVFLQLHLARLLLLTPVRQLFSHVQASRRFASNSLLPHNLYDVPEPDSDCRQTIATWAKKDRHKARLAVIHAGAIFWHVRRYSSDSFAQSFAVFLAAITLWAYGRFSQISFPTMDVGDEPSSATVEGHEQPNPTATGHNPPGVSPSTSINSSLSPNVTTSVISSFHAGVTNRRRMPNFMQLDRPMDDELVQHFIRAGEGMTLYLEGVEDLCSDQGSEQVLREAILILNESKDIWSISENYTLCLHGVVGS</sequence>
<gene>
    <name evidence="11" type="ORF">L207DRAFT_520423</name>
</gene>
<evidence type="ECO:0000256" key="2">
    <source>
        <dbReference type="ARBA" id="ARBA00022771"/>
    </source>
</evidence>
<dbReference type="InterPro" id="IPR036864">
    <property type="entry name" value="Zn2-C6_fun-type_DNA-bd_sf"/>
</dbReference>
<dbReference type="CDD" id="cd00067">
    <property type="entry name" value="GAL4"/>
    <property type="match status" value="1"/>
</dbReference>
<dbReference type="GO" id="GO:0006351">
    <property type="term" value="P:DNA-templated transcription"/>
    <property type="evidence" value="ECO:0007669"/>
    <property type="project" value="InterPro"/>
</dbReference>
<dbReference type="InterPro" id="IPR013087">
    <property type="entry name" value="Znf_C2H2_type"/>
</dbReference>
<dbReference type="OrthoDB" id="654211at2759"/>
<dbReference type="Pfam" id="PF04082">
    <property type="entry name" value="Fungal_trans"/>
    <property type="match status" value="1"/>
</dbReference>
<keyword evidence="3" id="KW-0862">Zinc</keyword>
<dbReference type="PANTHER" id="PTHR47660:SF7">
    <property type="entry name" value="TRANSCRIPTION FACTOR WITH C2H2 AND ZN(2)-CYS(6) DNA BINDING DOMAIN (EUROFUNG)"/>
    <property type="match status" value="1"/>
</dbReference>
<dbReference type="Gene3D" id="4.10.240.10">
    <property type="entry name" value="Zn(2)-C6 fungal-type DNA-binding domain"/>
    <property type="match status" value="1"/>
</dbReference>
<dbReference type="FunFam" id="3.30.160.60:FF:002343">
    <property type="entry name" value="Zinc finger protein 33A"/>
    <property type="match status" value="1"/>
</dbReference>
<feature type="domain" description="C2H2-type" evidence="10">
    <location>
        <begin position="43"/>
        <end position="65"/>
    </location>
</feature>
<dbReference type="AlphaFoldDB" id="A0A2J6QVP1"/>
<feature type="compositionally biased region" description="Low complexity" evidence="8">
    <location>
        <begin position="891"/>
        <end position="902"/>
    </location>
</feature>
<keyword evidence="6" id="KW-0539">Nucleus</keyword>
<accession>A0A2J6QVP1</accession>
<reference evidence="11 12" key="1">
    <citation type="submission" date="2016-04" db="EMBL/GenBank/DDBJ databases">
        <title>A degradative enzymes factory behind the ericoid mycorrhizal symbiosis.</title>
        <authorList>
            <consortium name="DOE Joint Genome Institute"/>
            <person name="Martino E."/>
            <person name="Morin E."/>
            <person name="Grelet G."/>
            <person name="Kuo A."/>
            <person name="Kohler A."/>
            <person name="Daghino S."/>
            <person name="Barry K."/>
            <person name="Choi C."/>
            <person name="Cichocki N."/>
            <person name="Clum A."/>
            <person name="Copeland A."/>
            <person name="Hainaut M."/>
            <person name="Haridas S."/>
            <person name="Labutti K."/>
            <person name="Lindquist E."/>
            <person name="Lipzen A."/>
            <person name="Khouja H.-R."/>
            <person name="Murat C."/>
            <person name="Ohm R."/>
            <person name="Olson A."/>
            <person name="Spatafora J."/>
            <person name="Veneault-Fourrey C."/>
            <person name="Henrissat B."/>
            <person name="Grigoriev I."/>
            <person name="Martin F."/>
            <person name="Perotto S."/>
        </authorList>
    </citation>
    <scope>NUCLEOTIDE SEQUENCE [LARGE SCALE GENOMIC DNA]</scope>
    <source>
        <strain evidence="11 12">F</strain>
    </source>
</reference>
<dbReference type="SMART" id="SM00355">
    <property type="entry name" value="ZnF_C2H2"/>
    <property type="match status" value="2"/>
</dbReference>
<keyword evidence="2 7" id="KW-0863">Zinc-finger</keyword>
<dbReference type="InterPro" id="IPR007219">
    <property type="entry name" value="XnlR_reg_dom"/>
</dbReference>
<evidence type="ECO:0000256" key="8">
    <source>
        <dbReference type="SAM" id="MobiDB-lite"/>
    </source>
</evidence>
<keyword evidence="12" id="KW-1185">Reference proteome</keyword>
<evidence type="ECO:0000259" key="9">
    <source>
        <dbReference type="PROSITE" id="PS50048"/>
    </source>
</evidence>
<evidence type="ECO:0000256" key="7">
    <source>
        <dbReference type="PROSITE-ProRule" id="PRU00042"/>
    </source>
</evidence>
<proteinExistence type="predicted"/>
<dbReference type="SUPFAM" id="SSF57667">
    <property type="entry name" value="beta-beta-alpha zinc fingers"/>
    <property type="match status" value="1"/>
</dbReference>
<feature type="region of interest" description="Disordered" evidence="8">
    <location>
        <begin position="125"/>
        <end position="187"/>
    </location>
</feature>
<evidence type="ECO:0000313" key="12">
    <source>
        <dbReference type="Proteomes" id="UP000235786"/>
    </source>
</evidence>
<keyword evidence="4" id="KW-0805">Transcription regulation</keyword>
<dbReference type="Proteomes" id="UP000235786">
    <property type="component" value="Unassembled WGS sequence"/>
</dbReference>
<dbReference type="PROSITE" id="PS50048">
    <property type="entry name" value="ZN2_CY6_FUNGAL_2"/>
    <property type="match status" value="1"/>
</dbReference>
<dbReference type="Gene3D" id="3.30.160.60">
    <property type="entry name" value="Classic Zinc Finger"/>
    <property type="match status" value="2"/>
</dbReference>
<organism evidence="11 12">
    <name type="scientific">Hyaloscypha variabilis (strain UAMH 11265 / GT02V1 / F)</name>
    <name type="common">Meliniomyces variabilis</name>
    <dbReference type="NCBI Taxonomy" id="1149755"/>
    <lineage>
        <taxon>Eukaryota</taxon>
        <taxon>Fungi</taxon>
        <taxon>Dikarya</taxon>
        <taxon>Ascomycota</taxon>
        <taxon>Pezizomycotina</taxon>
        <taxon>Leotiomycetes</taxon>
        <taxon>Helotiales</taxon>
        <taxon>Hyaloscyphaceae</taxon>
        <taxon>Hyaloscypha</taxon>
        <taxon>Hyaloscypha variabilis</taxon>
    </lineage>
</organism>
<dbReference type="InterPro" id="IPR001138">
    <property type="entry name" value="Zn2Cys6_DnaBD"/>
</dbReference>
<evidence type="ECO:0000259" key="10">
    <source>
        <dbReference type="PROSITE" id="PS50157"/>
    </source>
</evidence>
<evidence type="ECO:0000256" key="6">
    <source>
        <dbReference type="ARBA" id="ARBA00023242"/>
    </source>
</evidence>
<dbReference type="Pfam" id="PF00172">
    <property type="entry name" value="Zn_clus"/>
    <property type="match status" value="1"/>
</dbReference>
<feature type="region of interest" description="Disordered" evidence="8">
    <location>
        <begin position="864"/>
        <end position="902"/>
    </location>
</feature>
<dbReference type="GO" id="GO:0000981">
    <property type="term" value="F:DNA-binding transcription factor activity, RNA polymerase II-specific"/>
    <property type="evidence" value="ECO:0007669"/>
    <property type="project" value="InterPro"/>
</dbReference>
<feature type="domain" description="C2H2-type" evidence="10">
    <location>
        <begin position="15"/>
        <end position="42"/>
    </location>
</feature>
<dbReference type="CDD" id="cd12148">
    <property type="entry name" value="fungal_TF_MHR"/>
    <property type="match status" value="1"/>
</dbReference>
<keyword evidence="5" id="KW-0804">Transcription</keyword>
<evidence type="ECO:0000256" key="4">
    <source>
        <dbReference type="ARBA" id="ARBA00023015"/>
    </source>
</evidence>
<dbReference type="SUPFAM" id="SSF57701">
    <property type="entry name" value="Zn2/Cys6 DNA-binding domain"/>
    <property type="match status" value="1"/>
</dbReference>
<evidence type="ECO:0000313" key="11">
    <source>
        <dbReference type="EMBL" id="PMD30322.1"/>
    </source>
</evidence>
<dbReference type="SMART" id="SM00066">
    <property type="entry name" value="GAL4"/>
    <property type="match status" value="1"/>
</dbReference>
<dbReference type="PROSITE" id="PS00028">
    <property type="entry name" value="ZINC_FINGER_C2H2_1"/>
    <property type="match status" value="2"/>
</dbReference>
<dbReference type="GO" id="GO:0008270">
    <property type="term" value="F:zinc ion binding"/>
    <property type="evidence" value="ECO:0007669"/>
    <property type="project" value="UniProtKB-KW"/>
</dbReference>
<feature type="domain" description="Zn(2)-C6 fungal-type" evidence="9">
    <location>
        <begin position="82"/>
        <end position="111"/>
    </location>
</feature>
<dbReference type="STRING" id="1149755.A0A2J6QVP1"/>
<dbReference type="PANTHER" id="PTHR47660">
    <property type="entry name" value="TRANSCRIPTION FACTOR WITH C2H2 AND ZN(2)-CYS(6) DNA BINDING DOMAIN (EUROFUNG)-RELATED-RELATED"/>
    <property type="match status" value="1"/>
</dbReference>
<evidence type="ECO:0000256" key="3">
    <source>
        <dbReference type="ARBA" id="ARBA00022833"/>
    </source>
</evidence>
<keyword evidence="1" id="KW-0479">Metal-binding</keyword>